<dbReference type="Proteomes" id="UP000503017">
    <property type="component" value="Chromosome"/>
</dbReference>
<dbReference type="GO" id="GO:0030639">
    <property type="term" value="P:polyketide biosynthetic process"/>
    <property type="evidence" value="ECO:0007669"/>
    <property type="project" value="TreeGrafter"/>
</dbReference>
<evidence type="ECO:0000256" key="2">
    <source>
        <dbReference type="ARBA" id="ARBA00022679"/>
    </source>
</evidence>
<dbReference type="Pfam" id="PF00195">
    <property type="entry name" value="Chal_sti_synt_N"/>
    <property type="match status" value="1"/>
</dbReference>
<keyword evidence="2" id="KW-0808">Transferase</keyword>
<gene>
    <name evidence="6" type="ORF">EB235_14425</name>
</gene>
<dbReference type="InterPro" id="IPR016039">
    <property type="entry name" value="Thiolase-like"/>
</dbReference>
<dbReference type="InterPro" id="IPR012328">
    <property type="entry name" value="Chalcone/stilbene_synt_C"/>
</dbReference>
<dbReference type="PIRSF" id="PIRSF000451">
    <property type="entry name" value="PKS_III"/>
    <property type="match status" value="1"/>
</dbReference>
<dbReference type="Gene3D" id="3.40.47.10">
    <property type="match status" value="2"/>
</dbReference>
<organism evidence="6 7">
    <name type="scientific">Mesorhizobium loti R88b</name>
    <dbReference type="NCBI Taxonomy" id="935548"/>
    <lineage>
        <taxon>Bacteria</taxon>
        <taxon>Pseudomonadati</taxon>
        <taxon>Pseudomonadota</taxon>
        <taxon>Alphaproteobacteria</taxon>
        <taxon>Hyphomicrobiales</taxon>
        <taxon>Phyllobacteriaceae</taxon>
        <taxon>Mesorhizobium</taxon>
    </lineage>
</organism>
<dbReference type="PANTHER" id="PTHR11877">
    <property type="entry name" value="HYDROXYMETHYLGLUTARYL-COA SYNTHASE"/>
    <property type="match status" value="1"/>
</dbReference>
<evidence type="ECO:0000256" key="3">
    <source>
        <dbReference type="PIRSR" id="PIRSR000451-1"/>
    </source>
</evidence>
<dbReference type="GO" id="GO:0016747">
    <property type="term" value="F:acyltransferase activity, transferring groups other than amino-acyl groups"/>
    <property type="evidence" value="ECO:0007669"/>
    <property type="project" value="InterPro"/>
</dbReference>
<dbReference type="PANTHER" id="PTHR11877:SF46">
    <property type="entry name" value="TYPE III POLYKETIDE SYNTHASE A"/>
    <property type="match status" value="1"/>
</dbReference>
<reference evidence="6 7" key="1">
    <citation type="submission" date="2018-10" db="EMBL/GenBank/DDBJ databases">
        <authorList>
            <person name="Perry B.J."/>
            <person name="Sullivan J.T."/>
            <person name="Murphy R.J.T."/>
            <person name="Ramsay J.P."/>
            <person name="Ronson C.W."/>
        </authorList>
    </citation>
    <scope>NUCLEOTIDE SEQUENCE [LARGE SCALE GENOMIC DNA]</scope>
    <source>
        <strain evidence="6 7">R88b</strain>
    </source>
</reference>
<dbReference type="CDD" id="cd00831">
    <property type="entry name" value="CHS_like"/>
    <property type="match status" value="1"/>
</dbReference>
<accession>A0A6M7WKF3</accession>
<dbReference type="InterPro" id="IPR011141">
    <property type="entry name" value="Polyketide_synthase_type-III"/>
</dbReference>
<feature type="active site" description="Acyl-thioester intermediate" evidence="3">
    <location>
        <position position="153"/>
    </location>
</feature>
<evidence type="ECO:0000313" key="6">
    <source>
        <dbReference type="EMBL" id="QKD02547.1"/>
    </source>
</evidence>
<evidence type="ECO:0000256" key="1">
    <source>
        <dbReference type="ARBA" id="ARBA00005531"/>
    </source>
</evidence>
<dbReference type="EMBL" id="CP033367">
    <property type="protein sequence ID" value="QKD02547.1"/>
    <property type="molecule type" value="Genomic_DNA"/>
</dbReference>
<protein>
    <submittedName>
        <fullName evidence="6">Type III polyketide synthase</fullName>
    </submittedName>
</protein>
<sequence length="356" mass="38711">MAPQAYLNRIATSVPQHDVHQFYLRYGALLLDDDAQRLAVFERMVALAGIEHRYSCFAPADDPRGGAIDRDGTSVKGSFASTAIRMEMYEAAAPQLAQQAVDKLLADEDRSLITHLIVTSCTGFSAPGIDLELVARCGLPNSVERTIVGFMGCYAAINALKLARHIVRSDPKARVLTVNIELCTLHFREATELEKLISFCLWGDGCAASLVTAEPHGILLESFHAIVAAERKELMSWHIRDDGFEMVLSGQVPGAVRETLRNEHAAILGGRPAKEIDLWAVHPGGRSVLDAVERALKLDPSALAVSREVLRQYGNMSSATVMFVMAEMLKEPAGLLGCGMAFGPGLTTETMMFRTA</sequence>
<evidence type="ECO:0000313" key="7">
    <source>
        <dbReference type="Proteomes" id="UP000503017"/>
    </source>
</evidence>
<feature type="domain" description="Chalcone/stilbene synthase N-terminal" evidence="4">
    <location>
        <begin position="13"/>
        <end position="215"/>
    </location>
</feature>
<name>A0A6M7WKF3_RHILI</name>
<comment type="similarity">
    <text evidence="1">Belongs to the thiolase-like superfamily. Chalcone/stilbene synthases family.</text>
</comment>
<dbReference type="InterPro" id="IPR001099">
    <property type="entry name" value="Chalcone/stilbene_synt_N"/>
</dbReference>
<proteinExistence type="inferred from homology"/>
<dbReference type="Pfam" id="PF02797">
    <property type="entry name" value="Chal_sti_synt_C"/>
    <property type="match status" value="1"/>
</dbReference>
<evidence type="ECO:0000259" key="5">
    <source>
        <dbReference type="Pfam" id="PF02797"/>
    </source>
</evidence>
<evidence type="ECO:0000259" key="4">
    <source>
        <dbReference type="Pfam" id="PF00195"/>
    </source>
</evidence>
<feature type="domain" description="Chalcone/stilbene synthase C-terminal" evidence="5">
    <location>
        <begin position="232"/>
        <end position="355"/>
    </location>
</feature>
<dbReference type="SUPFAM" id="SSF53901">
    <property type="entry name" value="Thiolase-like"/>
    <property type="match status" value="2"/>
</dbReference>
<dbReference type="AlphaFoldDB" id="A0A6M7WKF3"/>
<dbReference type="RefSeq" id="WP_027030346.1">
    <property type="nucleotide sequence ID" value="NZ_CP033367.1"/>
</dbReference>